<dbReference type="Proteomes" id="UP000786811">
    <property type="component" value="Unassembled WGS sequence"/>
</dbReference>
<proteinExistence type="predicted"/>
<evidence type="ECO:0000313" key="1">
    <source>
        <dbReference type="EMBL" id="CAG5095000.1"/>
    </source>
</evidence>
<gene>
    <name evidence="1" type="ORF">HICCMSTLAB_LOCUS7490</name>
</gene>
<reference evidence="1" key="1">
    <citation type="submission" date="2021-04" db="EMBL/GenBank/DDBJ databases">
        <authorList>
            <person name="Chebbi M.A.C M."/>
        </authorList>
    </citation>
    <scope>NUCLEOTIDE SEQUENCE</scope>
</reference>
<protein>
    <submittedName>
        <fullName evidence="1">Uncharacterized protein</fullName>
    </submittedName>
</protein>
<organism evidence="1 2">
    <name type="scientific">Cotesia congregata</name>
    <name type="common">Parasitoid wasp</name>
    <name type="synonym">Apanteles congregatus</name>
    <dbReference type="NCBI Taxonomy" id="51543"/>
    <lineage>
        <taxon>Eukaryota</taxon>
        <taxon>Metazoa</taxon>
        <taxon>Ecdysozoa</taxon>
        <taxon>Arthropoda</taxon>
        <taxon>Hexapoda</taxon>
        <taxon>Insecta</taxon>
        <taxon>Pterygota</taxon>
        <taxon>Neoptera</taxon>
        <taxon>Endopterygota</taxon>
        <taxon>Hymenoptera</taxon>
        <taxon>Apocrita</taxon>
        <taxon>Ichneumonoidea</taxon>
        <taxon>Braconidae</taxon>
        <taxon>Microgastrinae</taxon>
        <taxon>Cotesia</taxon>
    </lineage>
</organism>
<feature type="non-terminal residue" evidence="1">
    <location>
        <position position="1"/>
    </location>
</feature>
<accession>A0A8J2HKJ3</accession>
<keyword evidence="2" id="KW-1185">Reference proteome</keyword>
<dbReference type="AlphaFoldDB" id="A0A8J2HKJ3"/>
<comment type="caution">
    <text evidence="1">The sequence shown here is derived from an EMBL/GenBank/DDBJ whole genome shotgun (WGS) entry which is preliminary data.</text>
</comment>
<dbReference type="EMBL" id="CAJNRD030001121">
    <property type="protein sequence ID" value="CAG5095000.1"/>
    <property type="molecule type" value="Genomic_DNA"/>
</dbReference>
<name>A0A8J2HKJ3_COTCN</name>
<evidence type="ECO:0000313" key="2">
    <source>
        <dbReference type="Proteomes" id="UP000786811"/>
    </source>
</evidence>
<sequence length="112" mass="12713">YDKLIKTSLYLINYFLKIILVSLCSSKENKRPALNLDNLDDHNSWQIIWWKRKLPDKSILYIPVGAPKGNKNATTLPFWAVGSGTTRRLNSLPLACGLCGPFSVTGSRYYSY</sequence>